<evidence type="ECO:0000256" key="1">
    <source>
        <dbReference type="ARBA" id="ARBA00005189"/>
    </source>
</evidence>
<evidence type="ECO:0000259" key="4">
    <source>
        <dbReference type="SMART" id="SM00563"/>
    </source>
</evidence>
<dbReference type="SMART" id="SM00563">
    <property type="entry name" value="PlsC"/>
    <property type="match status" value="1"/>
</dbReference>
<dbReference type="PANTHER" id="PTHR10434:SF11">
    <property type="entry name" value="1-ACYL-SN-GLYCEROL-3-PHOSPHATE ACYLTRANSFERASE"/>
    <property type="match status" value="1"/>
</dbReference>
<dbReference type="Pfam" id="PF01553">
    <property type="entry name" value="Acyltransferase"/>
    <property type="match status" value="1"/>
</dbReference>
<accession>A0A1P8KMV0</accession>
<comment type="pathway">
    <text evidence="1">Lipid metabolism.</text>
</comment>
<protein>
    <recommendedName>
        <fullName evidence="4">Phospholipid/glycerol acyltransferase domain-containing protein</fullName>
    </recommendedName>
</protein>
<reference evidence="5 6" key="1">
    <citation type="submission" date="2017-01" db="EMBL/GenBank/DDBJ databases">
        <title>Genome sequencing of Arcobacter sp. LPB0137.</title>
        <authorList>
            <person name="Lee G.-W."/>
            <person name="Yi H."/>
        </authorList>
    </citation>
    <scope>NUCLEOTIDE SEQUENCE [LARGE SCALE GENOMIC DNA]</scope>
    <source>
        <strain evidence="5 6">LPB0137</strain>
    </source>
</reference>
<dbReference type="OrthoDB" id="9808424at2"/>
<dbReference type="GO" id="GO:0006654">
    <property type="term" value="P:phosphatidic acid biosynthetic process"/>
    <property type="evidence" value="ECO:0007669"/>
    <property type="project" value="TreeGrafter"/>
</dbReference>
<name>A0A1P8KMV0_9BACT</name>
<dbReference type="CDD" id="cd07989">
    <property type="entry name" value="LPLAT_AGPAT-like"/>
    <property type="match status" value="1"/>
</dbReference>
<dbReference type="PANTHER" id="PTHR10434">
    <property type="entry name" value="1-ACYL-SN-GLYCEROL-3-PHOSPHATE ACYLTRANSFERASE"/>
    <property type="match status" value="1"/>
</dbReference>
<proteinExistence type="predicted"/>
<dbReference type="Proteomes" id="UP000186074">
    <property type="component" value="Chromosome"/>
</dbReference>
<gene>
    <name evidence="5" type="ORF">LPB137_08435</name>
</gene>
<keyword evidence="6" id="KW-1185">Reference proteome</keyword>
<dbReference type="GO" id="GO:0003841">
    <property type="term" value="F:1-acylglycerol-3-phosphate O-acyltransferase activity"/>
    <property type="evidence" value="ECO:0007669"/>
    <property type="project" value="TreeGrafter"/>
</dbReference>
<dbReference type="SUPFAM" id="SSF69593">
    <property type="entry name" value="Glycerol-3-phosphate (1)-acyltransferase"/>
    <property type="match status" value="1"/>
</dbReference>
<evidence type="ECO:0000313" key="6">
    <source>
        <dbReference type="Proteomes" id="UP000186074"/>
    </source>
</evidence>
<evidence type="ECO:0000256" key="3">
    <source>
        <dbReference type="ARBA" id="ARBA00023315"/>
    </source>
</evidence>
<evidence type="ECO:0000256" key="2">
    <source>
        <dbReference type="ARBA" id="ARBA00022679"/>
    </source>
</evidence>
<dbReference type="InterPro" id="IPR002123">
    <property type="entry name" value="Plipid/glycerol_acylTrfase"/>
</dbReference>
<evidence type="ECO:0000313" key="5">
    <source>
        <dbReference type="EMBL" id="APW65881.1"/>
    </source>
</evidence>
<keyword evidence="3" id="KW-0012">Acyltransferase</keyword>
<dbReference type="KEGG" id="alp:LPB137_08435"/>
<dbReference type="AlphaFoldDB" id="A0A1P8KMV0"/>
<organism evidence="5 6">
    <name type="scientific">Poseidonibacter parvus</name>
    <dbReference type="NCBI Taxonomy" id="1850254"/>
    <lineage>
        <taxon>Bacteria</taxon>
        <taxon>Pseudomonadati</taxon>
        <taxon>Campylobacterota</taxon>
        <taxon>Epsilonproteobacteria</taxon>
        <taxon>Campylobacterales</taxon>
        <taxon>Arcobacteraceae</taxon>
        <taxon>Poseidonibacter</taxon>
    </lineage>
</organism>
<keyword evidence="2" id="KW-0808">Transferase</keyword>
<dbReference type="EMBL" id="CP019070">
    <property type="protein sequence ID" value="APW65881.1"/>
    <property type="molecule type" value="Genomic_DNA"/>
</dbReference>
<dbReference type="RefSeq" id="WP_076087004.1">
    <property type="nucleotide sequence ID" value="NZ_CP019070.1"/>
</dbReference>
<feature type="domain" description="Phospholipid/glycerol acyltransferase" evidence="4">
    <location>
        <begin position="35"/>
        <end position="157"/>
    </location>
</feature>
<sequence length="203" mass="23116">MFKKLFFAIFAKPFMFIITGLSIKNIENLPKDEPYVIIANHNSHLDILAIMTMYSNKDIVNVSPVAASDYFFKNKYIKWISTQLIGILPINRKVNRKDGQHPLDGVYKAIEENKTLIIFPEGSRGEASVMQKFKNGIGHIAKKYPDLKIVPMVLENTGKALPKNEALFIPLIIKLEIKEAICFNQVNSNVNDFVSLLEENFKN</sequence>
<dbReference type="STRING" id="1850254.LPB137_08435"/>